<sequence>CKALGVGSLFDSRIIERDTQGCVMAEAVDVAAFFRGELLSGVEVAQAHADGQMTAPLKPLYTARLPRAVDAGPTSEERNAVDRVNRVFGLIAAGRISEARLLTLDDEAGADGCQPTMHYAHLAMKKC</sequence>
<dbReference type="AlphaFoldDB" id="A0A0S4JLW2"/>
<evidence type="ECO:0000313" key="2">
    <source>
        <dbReference type="Proteomes" id="UP000051952"/>
    </source>
</evidence>
<protein>
    <submittedName>
        <fullName evidence="1">Uncharacterized protein</fullName>
    </submittedName>
</protein>
<gene>
    <name evidence="1" type="ORF">BSAL_30595</name>
</gene>
<proteinExistence type="predicted"/>
<name>A0A0S4JLW2_BODSA</name>
<dbReference type="Proteomes" id="UP000051952">
    <property type="component" value="Unassembled WGS sequence"/>
</dbReference>
<reference evidence="2" key="1">
    <citation type="submission" date="2015-09" db="EMBL/GenBank/DDBJ databases">
        <authorList>
            <consortium name="Pathogen Informatics"/>
        </authorList>
    </citation>
    <scope>NUCLEOTIDE SEQUENCE [LARGE SCALE GENOMIC DNA]</scope>
    <source>
        <strain evidence="2">Lake Konstanz</strain>
    </source>
</reference>
<evidence type="ECO:0000313" key="1">
    <source>
        <dbReference type="EMBL" id="CUG91179.1"/>
    </source>
</evidence>
<keyword evidence="2" id="KW-1185">Reference proteome</keyword>
<accession>A0A0S4JLW2</accession>
<dbReference type="VEuPathDB" id="TriTrypDB:BSAL_30595"/>
<feature type="non-terminal residue" evidence="1">
    <location>
        <position position="1"/>
    </location>
</feature>
<feature type="non-terminal residue" evidence="1">
    <location>
        <position position="127"/>
    </location>
</feature>
<organism evidence="1 2">
    <name type="scientific">Bodo saltans</name>
    <name type="common">Flagellated protozoan</name>
    <dbReference type="NCBI Taxonomy" id="75058"/>
    <lineage>
        <taxon>Eukaryota</taxon>
        <taxon>Discoba</taxon>
        <taxon>Euglenozoa</taxon>
        <taxon>Kinetoplastea</taxon>
        <taxon>Metakinetoplastina</taxon>
        <taxon>Eubodonida</taxon>
        <taxon>Bodonidae</taxon>
        <taxon>Bodo</taxon>
    </lineage>
</organism>
<dbReference type="EMBL" id="CYKH01001896">
    <property type="protein sequence ID" value="CUG91179.1"/>
    <property type="molecule type" value="Genomic_DNA"/>
</dbReference>